<name>A0AAW8NJ82_9GAMM</name>
<sequence>MQQAIVSYHKDDEDHWVANLSCGHSQHVRHRPPWEVRHWVTSQQGRDAMLGYNLHCKLCELVLEMK</sequence>
<reference evidence="2 4" key="1">
    <citation type="journal article" date="2022" name="bioRxiv">
        <title>Prophages regulate Shewanella fidelis 3313 motility and biofilm formation: implications for gut colonization dynamics in Ciona robusta.</title>
        <authorList>
            <person name="Natarajan O."/>
            <person name="Gibboney S.L."/>
            <person name="Young M.N."/>
            <person name="Lim S.J."/>
            <person name="Pluta N."/>
            <person name="Atkinson C.G."/>
            <person name="Leigh B.A."/>
            <person name="Liberti A."/>
            <person name="Kees E.D."/>
            <person name="Breitbart M."/>
            <person name="Gralnick J.A."/>
            <person name="Dishaw L.J."/>
        </authorList>
    </citation>
    <scope>NUCLEOTIDE SEQUENCE [LARGE SCALE GENOMIC DNA]</scope>
    <source>
        <strain evidence="2 4">JG4066</strain>
    </source>
</reference>
<dbReference type="EMBL" id="JAPMLD010000007">
    <property type="protein sequence ID" value="MDW4825417.1"/>
    <property type="molecule type" value="Genomic_DNA"/>
</dbReference>
<dbReference type="Proteomes" id="UP001271263">
    <property type="component" value="Unassembled WGS sequence"/>
</dbReference>
<proteinExistence type="predicted"/>
<evidence type="ECO:0000313" key="3">
    <source>
        <dbReference type="Proteomes" id="UP001259340"/>
    </source>
</evidence>
<evidence type="ECO:0000313" key="2">
    <source>
        <dbReference type="EMBL" id="MDW4825417.1"/>
    </source>
</evidence>
<accession>A0AAW8NJ82</accession>
<dbReference type="Pfam" id="PF12088">
    <property type="entry name" value="DUF3565"/>
    <property type="match status" value="1"/>
</dbReference>
<evidence type="ECO:0000313" key="4">
    <source>
        <dbReference type="Proteomes" id="UP001271263"/>
    </source>
</evidence>
<dbReference type="RefSeq" id="WP_310653788.1">
    <property type="nucleotide sequence ID" value="NZ_JAPMLA010000007.1"/>
</dbReference>
<gene>
    <name evidence="1" type="ORF">OS133_01775</name>
    <name evidence="2" type="ORF">OS134_15210</name>
</gene>
<dbReference type="Proteomes" id="UP001259340">
    <property type="component" value="Unassembled WGS sequence"/>
</dbReference>
<reference evidence="1" key="2">
    <citation type="submission" date="2022-11" db="EMBL/GenBank/DDBJ databases">
        <title>Prophages regulate Shewanella fidelis motility and biofilm formation: implications for gut colonization dynamics in Ciona robusta.</title>
        <authorList>
            <person name="Natarajan O."/>
            <person name="Gibboney S.L."/>
            <person name="Young M.N."/>
            <person name="Lim S.J."/>
            <person name="Pluta N."/>
            <person name="Atkinson C.G.F."/>
            <person name="Leigh B.A."/>
            <person name="Liberti A."/>
            <person name="Kees E."/>
            <person name="Breitbart M."/>
            <person name="Gralnick J."/>
            <person name="Dishaw L.J."/>
        </authorList>
    </citation>
    <scope>NUCLEOTIDE SEQUENCE</scope>
    <source>
        <strain evidence="1">3313</strain>
    </source>
</reference>
<keyword evidence="4" id="KW-1185">Reference proteome</keyword>
<evidence type="ECO:0000313" key="1">
    <source>
        <dbReference type="EMBL" id="MDR8522425.1"/>
    </source>
</evidence>
<dbReference type="EMBL" id="JAPMLE010000001">
    <property type="protein sequence ID" value="MDR8522425.1"/>
    <property type="molecule type" value="Genomic_DNA"/>
</dbReference>
<organism evidence="1 3">
    <name type="scientific">Shewanella fidelis</name>
    <dbReference type="NCBI Taxonomy" id="173509"/>
    <lineage>
        <taxon>Bacteria</taxon>
        <taxon>Pseudomonadati</taxon>
        <taxon>Pseudomonadota</taxon>
        <taxon>Gammaproteobacteria</taxon>
        <taxon>Alteromonadales</taxon>
        <taxon>Shewanellaceae</taxon>
        <taxon>Shewanella</taxon>
    </lineage>
</organism>
<protein>
    <submittedName>
        <fullName evidence="1">DUF3565 domain-containing protein</fullName>
    </submittedName>
</protein>
<comment type="caution">
    <text evidence="1">The sequence shown here is derived from an EMBL/GenBank/DDBJ whole genome shotgun (WGS) entry which is preliminary data.</text>
</comment>
<dbReference type="InterPro" id="IPR021948">
    <property type="entry name" value="DUF3565"/>
</dbReference>
<dbReference type="AlphaFoldDB" id="A0AAW8NJ82"/>